<feature type="domain" description="Helix-hairpin-helix DNA-binding motif class 1" evidence="2">
    <location>
        <begin position="200"/>
        <end position="219"/>
    </location>
</feature>
<name>A0A1W7AC91_9STAP</name>
<dbReference type="GeneID" id="35295681"/>
<feature type="transmembrane region" description="Helical" evidence="1">
    <location>
        <begin position="20"/>
        <end position="36"/>
    </location>
</feature>
<dbReference type="KEGG" id="mcak:MCCS_15710"/>
<dbReference type="SMART" id="SM00278">
    <property type="entry name" value="HhH1"/>
    <property type="match status" value="2"/>
</dbReference>
<dbReference type="InterPro" id="IPR003583">
    <property type="entry name" value="Hlx-hairpin-Hlx_DNA-bd_motif"/>
</dbReference>
<dbReference type="GO" id="GO:0015628">
    <property type="term" value="P:protein secretion by the type II secretion system"/>
    <property type="evidence" value="ECO:0007669"/>
    <property type="project" value="TreeGrafter"/>
</dbReference>
<gene>
    <name evidence="3" type="primary">comEA</name>
    <name evidence="3" type="ORF">MCCS_15710</name>
</gene>
<dbReference type="InterPro" id="IPR051675">
    <property type="entry name" value="Endo/Exo/Phosphatase_dom_1"/>
</dbReference>
<keyword evidence="1" id="KW-0472">Membrane</keyword>
<dbReference type="OrthoDB" id="9790239at2"/>
<evidence type="ECO:0000256" key="1">
    <source>
        <dbReference type="SAM" id="Phobius"/>
    </source>
</evidence>
<sequence>MQNLLNFGAILDKFNVNKQMIGLSIVTFIVVLIVLLKSMSGSENREEEIPQPTEISEVAVKKEAVTQESAAVQNIKVDIKGAVKYSGVYDAQQGDRVHDVLKHAEVLPNADLDAVNLSQEVRDALVIYIPFKGEVKTDKYTLYQSAGGLSASDSGGAVQNKININQAEQSELEEIPGIGPKKAQDIIKYRTDNGGFKSIEEIKEIRGVGDKTYESLKDYIEV</sequence>
<dbReference type="Pfam" id="PF12836">
    <property type="entry name" value="HHH_3"/>
    <property type="match status" value="1"/>
</dbReference>
<protein>
    <submittedName>
        <fullName evidence="3">ComE operon protein 1</fullName>
    </submittedName>
</protein>
<dbReference type="InterPro" id="IPR004509">
    <property type="entry name" value="Competence_ComEA_HhH"/>
</dbReference>
<evidence type="ECO:0000313" key="3">
    <source>
        <dbReference type="EMBL" id="ARQ07212.1"/>
    </source>
</evidence>
<dbReference type="GO" id="GO:0003677">
    <property type="term" value="F:DNA binding"/>
    <property type="evidence" value="ECO:0007669"/>
    <property type="project" value="InterPro"/>
</dbReference>
<dbReference type="SUPFAM" id="SSF47781">
    <property type="entry name" value="RuvA domain 2-like"/>
    <property type="match status" value="1"/>
</dbReference>
<dbReference type="STRING" id="1855823.MCCS_15710"/>
<organism evidence="3 4">
    <name type="scientific">Macrococcoides canis</name>
    <dbReference type="NCBI Taxonomy" id="1855823"/>
    <lineage>
        <taxon>Bacteria</taxon>
        <taxon>Bacillati</taxon>
        <taxon>Bacillota</taxon>
        <taxon>Bacilli</taxon>
        <taxon>Bacillales</taxon>
        <taxon>Staphylococcaceae</taxon>
        <taxon>Macrococcoides</taxon>
    </lineage>
</organism>
<feature type="domain" description="Helix-hairpin-helix DNA-binding motif class 1" evidence="2">
    <location>
        <begin position="170"/>
        <end position="189"/>
    </location>
</feature>
<keyword evidence="1" id="KW-1133">Transmembrane helix</keyword>
<dbReference type="Proteomes" id="UP000194154">
    <property type="component" value="Chromosome"/>
</dbReference>
<dbReference type="NCBIfam" id="TIGR00426">
    <property type="entry name" value="competence protein ComEA helix-hairpin-helix repeat region"/>
    <property type="match status" value="1"/>
</dbReference>
<proteinExistence type="predicted"/>
<keyword evidence="4" id="KW-1185">Reference proteome</keyword>
<accession>A0A1W7AC91</accession>
<reference evidence="3 4" key="1">
    <citation type="journal article" date="2017" name="Int. J. Syst. Evol. Microbiol.">
        <title>Macrococcus canis sp. nov., a skin bacterium associated with infections in dogs.</title>
        <authorList>
            <person name="Gobeli Brawand S."/>
            <person name="Cotting K."/>
            <person name="Gomez-Sanz E."/>
            <person name="Collaud A."/>
            <person name="Thomann A."/>
            <person name="Brodard I."/>
            <person name="Rodriguez-Campos S."/>
            <person name="Strauss C."/>
            <person name="Perreten V."/>
        </authorList>
    </citation>
    <scope>NUCLEOTIDE SEQUENCE [LARGE SCALE GENOMIC DNA]</scope>
    <source>
        <strain evidence="3 4">KM45013</strain>
    </source>
</reference>
<dbReference type="PANTHER" id="PTHR21180:SF32">
    <property type="entry name" value="ENDONUCLEASE_EXONUCLEASE_PHOSPHATASE FAMILY DOMAIN-CONTAINING PROTEIN 1"/>
    <property type="match status" value="1"/>
</dbReference>
<dbReference type="GO" id="GO:0015627">
    <property type="term" value="C:type II protein secretion system complex"/>
    <property type="evidence" value="ECO:0007669"/>
    <property type="project" value="TreeGrafter"/>
</dbReference>
<dbReference type="GO" id="GO:0006281">
    <property type="term" value="P:DNA repair"/>
    <property type="evidence" value="ECO:0007669"/>
    <property type="project" value="InterPro"/>
</dbReference>
<dbReference type="RefSeq" id="WP_086042787.1">
    <property type="nucleotide sequence ID" value="NZ_CBCRZA010000002.1"/>
</dbReference>
<dbReference type="AlphaFoldDB" id="A0A1W7AC91"/>
<evidence type="ECO:0000259" key="2">
    <source>
        <dbReference type="SMART" id="SM00278"/>
    </source>
</evidence>
<dbReference type="EMBL" id="CP021059">
    <property type="protein sequence ID" value="ARQ07212.1"/>
    <property type="molecule type" value="Genomic_DNA"/>
</dbReference>
<dbReference type="InterPro" id="IPR010994">
    <property type="entry name" value="RuvA_2-like"/>
</dbReference>
<dbReference type="Gene3D" id="1.10.150.280">
    <property type="entry name" value="AF1531-like domain"/>
    <property type="match status" value="1"/>
</dbReference>
<evidence type="ECO:0000313" key="4">
    <source>
        <dbReference type="Proteomes" id="UP000194154"/>
    </source>
</evidence>
<dbReference type="PANTHER" id="PTHR21180">
    <property type="entry name" value="ENDONUCLEASE/EXONUCLEASE/PHOSPHATASE FAMILY DOMAIN-CONTAINING PROTEIN 1"/>
    <property type="match status" value="1"/>
</dbReference>
<keyword evidence="1" id="KW-0812">Transmembrane</keyword>